<proteinExistence type="inferred from homology"/>
<comment type="subcellular location">
    <subcellularLocation>
        <location evidence="1">Cell membrane</location>
        <topology evidence="1">Multi-pass membrane protein</topology>
    </subcellularLocation>
</comment>
<dbReference type="HOGENOM" id="CLU_082058_4_0_6"/>
<evidence type="ECO:0000256" key="1">
    <source>
        <dbReference type="ARBA" id="ARBA00004651"/>
    </source>
</evidence>
<dbReference type="Proteomes" id="UP000029640">
    <property type="component" value="Unassembled WGS sequence"/>
</dbReference>
<dbReference type="Gene3D" id="1.10.287.3510">
    <property type="match status" value="1"/>
</dbReference>
<sequence length="98" mass="10006">MTGQACYAVLGALLFCLSFHALIIAVHPLRRLLAVNVMGSSVFLVFIAGAGPRDPLPQALVITGIVVAVAATALGLNLLLRLAGPAEDDRPSAGQDGS</sequence>
<evidence type="ECO:0000256" key="2">
    <source>
        <dbReference type="ARBA" id="ARBA00010388"/>
    </source>
</evidence>
<keyword evidence="4 7" id="KW-0812">Transmembrane</keyword>
<evidence type="ECO:0000256" key="4">
    <source>
        <dbReference type="ARBA" id="ARBA00022692"/>
    </source>
</evidence>
<evidence type="ECO:0000256" key="7">
    <source>
        <dbReference type="SAM" id="Phobius"/>
    </source>
</evidence>
<dbReference type="GO" id="GO:0005886">
    <property type="term" value="C:plasma membrane"/>
    <property type="evidence" value="ECO:0007669"/>
    <property type="project" value="UniProtKB-SubCell"/>
</dbReference>
<dbReference type="PANTHER" id="PTHR34583">
    <property type="entry name" value="ANTIPORTER SUBUNIT MNHC2-RELATED"/>
    <property type="match status" value="1"/>
</dbReference>
<evidence type="ECO:0000256" key="5">
    <source>
        <dbReference type="ARBA" id="ARBA00022989"/>
    </source>
</evidence>
<keyword evidence="3" id="KW-1003">Cell membrane</keyword>
<feature type="transmembrane region" description="Helical" evidence="7">
    <location>
        <begin position="6"/>
        <end position="26"/>
    </location>
</feature>
<evidence type="ECO:0000313" key="9">
    <source>
        <dbReference type="Proteomes" id="UP000029640"/>
    </source>
</evidence>
<name>A0A095VPQ6_9GAMM</name>
<dbReference type="EMBL" id="AUVB01000054">
    <property type="protein sequence ID" value="KGE03462.1"/>
    <property type="molecule type" value="Genomic_DNA"/>
</dbReference>
<evidence type="ECO:0000256" key="6">
    <source>
        <dbReference type="ARBA" id="ARBA00023136"/>
    </source>
</evidence>
<evidence type="ECO:0000313" key="8">
    <source>
        <dbReference type="EMBL" id="KGE03462.1"/>
    </source>
</evidence>
<protein>
    <submittedName>
        <fullName evidence="8">Putative, Na(+) H(+) antiporter subunit C</fullName>
    </submittedName>
</protein>
<dbReference type="RefSeq" id="WP_035513387.1">
    <property type="nucleotide sequence ID" value="NZ_KN234745.1"/>
</dbReference>
<keyword evidence="5 7" id="KW-1133">Transmembrane helix</keyword>
<dbReference type="InterPro" id="IPR050601">
    <property type="entry name" value="CPA3_antiporter_subunitC"/>
</dbReference>
<dbReference type="PANTHER" id="PTHR34583:SF2">
    <property type="entry name" value="ANTIPORTER SUBUNIT MNHC2-RELATED"/>
    <property type="match status" value="1"/>
</dbReference>
<dbReference type="eggNOG" id="COG1006">
    <property type="taxonomic scope" value="Bacteria"/>
</dbReference>
<gene>
    <name evidence="8" type="ORF">HRUBRA_01841</name>
</gene>
<accession>A0A095VPQ6</accession>
<organism evidence="8 9">
    <name type="scientific">Pseudohaliea rubra DSM 19751</name>
    <dbReference type="NCBI Taxonomy" id="1265313"/>
    <lineage>
        <taxon>Bacteria</taxon>
        <taxon>Pseudomonadati</taxon>
        <taxon>Pseudomonadota</taxon>
        <taxon>Gammaproteobacteria</taxon>
        <taxon>Cellvibrionales</taxon>
        <taxon>Halieaceae</taxon>
        <taxon>Pseudohaliea</taxon>
    </lineage>
</organism>
<keyword evidence="9" id="KW-1185">Reference proteome</keyword>
<dbReference type="InterPro" id="IPR039428">
    <property type="entry name" value="NUOK/Mnh_C1-like"/>
</dbReference>
<dbReference type="Pfam" id="PF00420">
    <property type="entry name" value="Oxidored_q2"/>
    <property type="match status" value="1"/>
</dbReference>
<dbReference type="AlphaFoldDB" id="A0A095VPQ6"/>
<comment type="caution">
    <text evidence="8">The sequence shown here is derived from an EMBL/GenBank/DDBJ whole genome shotgun (WGS) entry which is preliminary data.</text>
</comment>
<keyword evidence="6 7" id="KW-0472">Membrane</keyword>
<reference evidence="8 9" key="1">
    <citation type="journal article" date="2014" name="Genome Announc.">
        <title>Genome Sequence of Gammaproteobacterial Pseudohaliea rubra Type Strain DSM 19751, Isolated from Coastal Seawater of the Mediterranean Sea.</title>
        <authorList>
            <person name="Spring S."/>
            <person name="Fiebig A."/>
            <person name="Riedel T."/>
            <person name="Goker M."/>
            <person name="Klenk H.P."/>
        </authorList>
    </citation>
    <scope>NUCLEOTIDE SEQUENCE [LARGE SCALE GENOMIC DNA]</scope>
    <source>
        <strain evidence="8 9">DSM 19751</strain>
    </source>
</reference>
<dbReference type="OrthoDB" id="1494613at2"/>
<dbReference type="STRING" id="1265313.HRUBRA_01841"/>
<feature type="transmembrane region" description="Helical" evidence="7">
    <location>
        <begin position="58"/>
        <end position="80"/>
    </location>
</feature>
<feature type="transmembrane region" description="Helical" evidence="7">
    <location>
        <begin position="33"/>
        <end position="52"/>
    </location>
</feature>
<evidence type="ECO:0000256" key="3">
    <source>
        <dbReference type="ARBA" id="ARBA00022475"/>
    </source>
</evidence>
<comment type="similarity">
    <text evidence="2">Belongs to the CPA3 antiporters (TC 2.A.63) subunit C family.</text>
</comment>